<comment type="caution">
    <text evidence="5">The sequence shown here is derived from an EMBL/GenBank/DDBJ whole genome shotgun (WGS) entry which is preliminary data.</text>
</comment>
<dbReference type="CDD" id="cd00090">
    <property type="entry name" value="HTH_ARSR"/>
    <property type="match status" value="1"/>
</dbReference>
<organism evidence="5 6">
    <name type="scientific">Roseibium algae</name>
    <dbReference type="NCBI Taxonomy" id="3123038"/>
    <lineage>
        <taxon>Bacteria</taxon>
        <taxon>Pseudomonadati</taxon>
        <taxon>Pseudomonadota</taxon>
        <taxon>Alphaproteobacteria</taxon>
        <taxon>Hyphomicrobiales</taxon>
        <taxon>Stappiaceae</taxon>
        <taxon>Roseibium</taxon>
    </lineage>
</organism>
<dbReference type="InterPro" id="IPR011991">
    <property type="entry name" value="ArsR-like_HTH"/>
</dbReference>
<proteinExistence type="predicted"/>
<keyword evidence="1" id="KW-0805">Transcription regulation</keyword>
<dbReference type="Proteomes" id="UP001385499">
    <property type="component" value="Unassembled WGS sequence"/>
</dbReference>
<accession>A0ABU8TL52</accession>
<keyword evidence="6" id="KW-1185">Reference proteome</keyword>
<sequence>MNDADAVKALGALAQGDRLAAFRLLMQAGPDGLASGEVAGTLAIAPTRMSFHLTTLERAGLLVTRREGRRIVYSVAFEKMRGLLGFLTEDCCGGHPEICGVSSRLNQEDC</sequence>
<dbReference type="InterPro" id="IPR036388">
    <property type="entry name" value="WH-like_DNA-bd_sf"/>
</dbReference>
<dbReference type="RefSeq" id="WP_340274435.1">
    <property type="nucleotide sequence ID" value="NZ_JBAKIA010000006.1"/>
</dbReference>
<feature type="domain" description="HTH arsR-type" evidence="4">
    <location>
        <begin position="1"/>
        <end position="95"/>
    </location>
</feature>
<dbReference type="PANTHER" id="PTHR43132">
    <property type="entry name" value="ARSENICAL RESISTANCE OPERON REPRESSOR ARSR-RELATED"/>
    <property type="match status" value="1"/>
</dbReference>
<evidence type="ECO:0000256" key="2">
    <source>
        <dbReference type="ARBA" id="ARBA00023125"/>
    </source>
</evidence>
<dbReference type="Gene3D" id="1.10.10.10">
    <property type="entry name" value="Winged helix-like DNA-binding domain superfamily/Winged helix DNA-binding domain"/>
    <property type="match status" value="1"/>
</dbReference>
<dbReference type="InterPro" id="IPR036390">
    <property type="entry name" value="WH_DNA-bd_sf"/>
</dbReference>
<protein>
    <submittedName>
        <fullName evidence="5">Metalloregulator ArsR/SmtB family transcription factor</fullName>
    </submittedName>
</protein>
<dbReference type="InterPro" id="IPR051011">
    <property type="entry name" value="Metal_resp_trans_reg"/>
</dbReference>
<gene>
    <name evidence="5" type="ORF">V6575_11295</name>
</gene>
<dbReference type="PROSITE" id="PS50987">
    <property type="entry name" value="HTH_ARSR_2"/>
    <property type="match status" value="1"/>
</dbReference>
<evidence type="ECO:0000313" key="5">
    <source>
        <dbReference type="EMBL" id="MEJ8474672.1"/>
    </source>
</evidence>
<dbReference type="Pfam" id="PF12840">
    <property type="entry name" value="HTH_20"/>
    <property type="match status" value="1"/>
</dbReference>
<keyword evidence="2" id="KW-0238">DNA-binding</keyword>
<name>A0ABU8TL52_9HYPH</name>
<evidence type="ECO:0000256" key="3">
    <source>
        <dbReference type="ARBA" id="ARBA00023163"/>
    </source>
</evidence>
<dbReference type="EMBL" id="JBAKIA010000006">
    <property type="protein sequence ID" value="MEJ8474672.1"/>
    <property type="molecule type" value="Genomic_DNA"/>
</dbReference>
<evidence type="ECO:0000256" key="1">
    <source>
        <dbReference type="ARBA" id="ARBA00023015"/>
    </source>
</evidence>
<dbReference type="PANTHER" id="PTHR43132:SF2">
    <property type="entry name" value="ARSENICAL RESISTANCE OPERON REPRESSOR ARSR-RELATED"/>
    <property type="match status" value="1"/>
</dbReference>
<dbReference type="SMART" id="SM00418">
    <property type="entry name" value="HTH_ARSR"/>
    <property type="match status" value="1"/>
</dbReference>
<dbReference type="PRINTS" id="PR00778">
    <property type="entry name" value="HTHARSR"/>
</dbReference>
<reference evidence="5 6" key="1">
    <citation type="submission" date="2024-02" db="EMBL/GenBank/DDBJ databases">
        <title>Roseibium algae sp. nov., isolated from marine alga (Grateloupia sp.), showing potential in myo-inositol conversion.</title>
        <authorList>
            <person name="Wang Y."/>
        </authorList>
    </citation>
    <scope>NUCLEOTIDE SEQUENCE [LARGE SCALE GENOMIC DNA]</scope>
    <source>
        <strain evidence="5 6">H3510</strain>
    </source>
</reference>
<dbReference type="InterPro" id="IPR001845">
    <property type="entry name" value="HTH_ArsR_DNA-bd_dom"/>
</dbReference>
<evidence type="ECO:0000313" key="6">
    <source>
        <dbReference type="Proteomes" id="UP001385499"/>
    </source>
</evidence>
<evidence type="ECO:0000259" key="4">
    <source>
        <dbReference type="PROSITE" id="PS50987"/>
    </source>
</evidence>
<dbReference type="SUPFAM" id="SSF46785">
    <property type="entry name" value="Winged helix' DNA-binding domain"/>
    <property type="match status" value="1"/>
</dbReference>
<keyword evidence="3" id="KW-0804">Transcription</keyword>